<dbReference type="EMBL" id="BMHV01000004">
    <property type="protein sequence ID" value="GGF55837.1"/>
    <property type="molecule type" value="Genomic_DNA"/>
</dbReference>
<accession>A0A917BVD1</accession>
<dbReference type="Pfam" id="PF05853">
    <property type="entry name" value="BKACE"/>
    <property type="match status" value="1"/>
</dbReference>
<evidence type="ECO:0000256" key="4">
    <source>
        <dbReference type="ARBA" id="ARBA00022833"/>
    </source>
</evidence>
<dbReference type="AlphaFoldDB" id="A0A917BVD1"/>
<dbReference type="PANTHER" id="PTHR37418:SF2">
    <property type="entry name" value="3-KETO-5-AMINOHEXANOATE CLEAVAGE ENZYME"/>
    <property type="match status" value="1"/>
</dbReference>
<comment type="cofactor">
    <cofactor evidence="1">
        <name>Zn(2+)</name>
        <dbReference type="ChEBI" id="CHEBI:29105"/>
    </cofactor>
</comment>
<dbReference type="Proteomes" id="UP000632498">
    <property type="component" value="Unassembled WGS sequence"/>
</dbReference>
<dbReference type="GO" id="GO:0046872">
    <property type="term" value="F:metal ion binding"/>
    <property type="evidence" value="ECO:0007669"/>
    <property type="project" value="UniProtKB-KW"/>
</dbReference>
<reference evidence="5" key="2">
    <citation type="submission" date="2020-09" db="EMBL/GenBank/DDBJ databases">
        <authorList>
            <person name="Sun Q."/>
            <person name="Zhou Y."/>
        </authorList>
    </citation>
    <scope>NUCLEOTIDE SEQUENCE</scope>
    <source>
        <strain evidence="5">CGMCC 1.15254</strain>
    </source>
</reference>
<sequence>MKNDMMLCVAPNGARLGKADHPALPITPDELADCAEECAKAGAAMIHLHVRDSNERHVLDAGRYKDAIRAIRNRMGDNIVIQVTTEAVGQYQAEQQRDMVQSLKPEAVSLSLRELLPEGADEQTFAKFWQWMSNERIWPQIILYDENDIQRFLTLRNTGIFGQSHLSILIVLGRYGQQLAKPQDLLDPYHLIKDQPDLDWSVCAFGQHENACISMAAALGGHGRIGFENNRLLADGSTAPNNGELVAQAALSARLTGREPMRATTLRSLRIKRPNGE</sequence>
<dbReference type="RefSeq" id="WP_188661584.1">
    <property type="nucleotide sequence ID" value="NZ_BMHV01000004.1"/>
</dbReference>
<dbReference type="GO" id="GO:0043720">
    <property type="term" value="F:3-keto-5-aminohexanoate cleavage activity"/>
    <property type="evidence" value="ECO:0007669"/>
    <property type="project" value="InterPro"/>
</dbReference>
<protein>
    <submittedName>
        <fullName evidence="5">3-keto-5-aminohexanoate cleavage protein</fullName>
    </submittedName>
</protein>
<name>A0A917BVD1_9PROT</name>
<gene>
    <name evidence="5" type="ORF">GCM10011332_06590</name>
</gene>
<dbReference type="Gene3D" id="3.20.20.70">
    <property type="entry name" value="Aldolase class I"/>
    <property type="match status" value="1"/>
</dbReference>
<evidence type="ECO:0000256" key="2">
    <source>
        <dbReference type="ARBA" id="ARBA00022679"/>
    </source>
</evidence>
<evidence type="ECO:0000313" key="6">
    <source>
        <dbReference type="Proteomes" id="UP000632498"/>
    </source>
</evidence>
<comment type="caution">
    <text evidence="5">The sequence shown here is derived from an EMBL/GenBank/DDBJ whole genome shotgun (WGS) entry which is preliminary data.</text>
</comment>
<dbReference type="InterPro" id="IPR008567">
    <property type="entry name" value="BKACE"/>
</dbReference>
<dbReference type="InterPro" id="IPR013785">
    <property type="entry name" value="Aldolase_TIM"/>
</dbReference>
<evidence type="ECO:0000256" key="3">
    <source>
        <dbReference type="ARBA" id="ARBA00022723"/>
    </source>
</evidence>
<organism evidence="5 6">
    <name type="scientific">Terasakiella brassicae</name>
    <dbReference type="NCBI Taxonomy" id="1634917"/>
    <lineage>
        <taxon>Bacteria</taxon>
        <taxon>Pseudomonadati</taxon>
        <taxon>Pseudomonadota</taxon>
        <taxon>Alphaproteobacteria</taxon>
        <taxon>Rhodospirillales</taxon>
        <taxon>Terasakiellaceae</taxon>
        <taxon>Terasakiella</taxon>
    </lineage>
</organism>
<keyword evidence="2" id="KW-0808">Transferase</keyword>
<evidence type="ECO:0000256" key="1">
    <source>
        <dbReference type="ARBA" id="ARBA00001947"/>
    </source>
</evidence>
<keyword evidence="6" id="KW-1185">Reference proteome</keyword>
<evidence type="ECO:0000313" key="5">
    <source>
        <dbReference type="EMBL" id="GGF55837.1"/>
    </source>
</evidence>
<reference evidence="5" key="1">
    <citation type="journal article" date="2014" name="Int. J. Syst. Evol. Microbiol.">
        <title>Complete genome sequence of Corynebacterium casei LMG S-19264T (=DSM 44701T), isolated from a smear-ripened cheese.</title>
        <authorList>
            <consortium name="US DOE Joint Genome Institute (JGI-PGF)"/>
            <person name="Walter F."/>
            <person name="Albersmeier A."/>
            <person name="Kalinowski J."/>
            <person name="Ruckert C."/>
        </authorList>
    </citation>
    <scope>NUCLEOTIDE SEQUENCE</scope>
    <source>
        <strain evidence="5">CGMCC 1.15254</strain>
    </source>
</reference>
<keyword evidence="4" id="KW-0862">Zinc</keyword>
<keyword evidence="3" id="KW-0479">Metal-binding</keyword>
<dbReference type="PANTHER" id="PTHR37418">
    <property type="entry name" value="3-KETO-5-AMINOHEXANOATE CLEAVAGE ENZYME-RELATED"/>
    <property type="match status" value="1"/>
</dbReference>
<proteinExistence type="predicted"/>